<feature type="transmembrane region" description="Helical" evidence="8">
    <location>
        <begin position="96"/>
        <end position="117"/>
    </location>
</feature>
<sequence length="301" mass="33193">MTNRARYIELSALVAGSLVVWWHPIAANLKLALSSDAHTHILLILPLSMALVYLEGKEARLTFESRGRLGAILLTAALLLRAVSAWTTGHLSPNDFLSLSIFALVIWWIGCVILCFGLQTFRSLLFPLCFLFLVVPFPEHALSWVTEFLQHQSTVAASILFRCARVPVTREGIMLSIPGLDIEVARECSSIRSSMMLIITTMVLAHLFLRSLWKKALLIVIALPLSVAKNALRIFTIAELGTRVDPGFLDGRLHRQGGIVFWSLAVAAVVVLLCVLTRCEFRTPVVVEGGGKGRAWQRGGK</sequence>
<feature type="transmembrane region" description="Helical" evidence="8">
    <location>
        <begin position="191"/>
        <end position="209"/>
    </location>
</feature>
<feature type="transmembrane region" description="Helical" evidence="8">
    <location>
        <begin position="66"/>
        <end position="84"/>
    </location>
</feature>
<keyword evidence="3" id="KW-0645">Protease</keyword>
<evidence type="ECO:0000313" key="10">
    <source>
        <dbReference type="Proteomes" id="UP000238701"/>
    </source>
</evidence>
<comment type="subcellular location">
    <subcellularLocation>
        <location evidence="1">Cell membrane</location>
        <topology evidence="1">Multi-pass membrane protein</topology>
    </subcellularLocation>
</comment>
<feature type="transmembrane region" description="Helical" evidence="8">
    <location>
        <begin position="258"/>
        <end position="276"/>
    </location>
</feature>
<dbReference type="InterPro" id="IPR013426">
    <property type="entry name" value="EpsH-like"/>
</dbReference>
<evidence type="ECO:0000256" key="6">
    <source>
        <dbReference type="ARBA" id="ARBA00022989"/>
    </source>
</evidence>
<keyword evidence="2" id="KW-1003">Cell membrane</keyword>
<feature type="transmembrane region" description="Helical" evidence="8">
    <location>
        <begin position="216"/>
        <end position="238"/>
    </location>
</feature>
<dbReference type="NCBIfam" id="TIGR02602">
    <property type="entry name" value="8TM_EpsH"/>
    <property type="match status" value="1"/>
</dbReference>
<dbReference type="Pfam" id="PF09721">
    <property type="entry name" value="Exosortase_EpsH"/>
    <property type="match status" value="1"/>
</dbReference>
<dbReference type="InterPro" id="IPR026392">
    <property type="entry name" value="Exo/Archaeosortase_dom"/>
</dbReference>
<evidence type="ECO:0000256" key="8">
    <source>
        <dbReference type="SAM" id="Phobius"/>
    </source>
</evidence>
<keyword evidence="6 8" id="KW-1133">Transmembrane helix</keyword>
<feature type="transmembrane region" description="Helical" evidence="8">
    <location>
        <begin position="124"/>
        <end position="145"/>
    </location>
</feature>
<keyword evidence="5" id="KW-0378">Hydrolase</keyword>
<evidence type="ECO:0008006" key="11">
    <source>
        <dbReference type="Google" id="ProtNLM"/>
    </source>
</evidence>
<keyword evidence="7 8" id="KW-0472">Membrane</keyword>
<feature type="transmembrane region" description="Helical" evidence="8">
    <location>
        <begin position="7"/>
        <end position="25"/>
    </location>
</feature>
<proteinExistence type="predicted"/>
<dbReference type="EMBL" id="OMOD01000122">
    <property type="protein sequence ID" value="SPF40228.1"/>
    <property type="molecule type" value="Genomic_DNA"/>
</dbReference>
<reference evidence="10" key="1">
    <citation type="submission" date="2018-02" db="EMBL/GenBank/DDBJ databases">
        <authorList>
            <person name="Hausmann B."/>
        </authorList>
    </citation>
    <scope>NUCLEOTIDE SEQUENCE [LARGE SCALE GENOMIC DNA]</scope>
    <source>
        <strain evidence="10">Peat soil MAG SbA1</strain>
    </source>
</reference>
<feature type="transmembrane region" description="Helical" evidence="8">
    <location>
        <begin position="37"/>
        <end position="54"/>
    </location>
</feature>
<dbReference type="AlphaFoldDB" id="A0A2U3KKN8"/>
<keyword evidence="4 8" id="KW-0812">Transmembrane</keyword>
<evidence type="ECO:0000256" key="1">
    <source>
        <dbReference type="ARBA" id="ARBA00004651"/>
    </source>
</evidence>
<dbReference type="NCBIfam" id="TIGR04178">
    <property type="entry name" value="exo_archaeo"/>
    <property type="match status" value="1"/>
</dbReference>
<gene>
    <name evidence="9" type="ORF">SBA1_30079</name>
</gene>
<accession>A0A2U3KKN8</accession>
<evidence type="ECO:0000313" key="9">
    <source>
        <dbReference type="EMBL" id="SPF40228.1"/>
    </source>
</evidence>
<evidence type="ECO:0000256" key="5">
    <source>
        <dbReference type="ARBA" id="ARBA00022801"/>
    </source>
</evidence>
<evidence type="ECO:0000256" key="3">
    <source>
        <dbReference type="ARBA" id="ARBA00022670"/>
    </source>
</evidence>
<dbReference type="InterPro" id="IPR019127">
    <property type="entry name" value="Exosortase"/>
</dbReference>
<dbReference type="GO" id="GO:0005886">
    <property type="term" value="C:plasma membrane"/>
    <property type="evidence" value="ECO:0007669"/>
    <property type="project" value="UniProtKB-SubCell"/>
</dbReference>
<evidence type="ECO:0000256" key="2">
    <source>
        <dbReference type="ARBA" id="ARBA00022475"/>
    </source>
</evidence>
<dbReference type="Proteomes" id="UP000238701">
    <property type="component" value="Unassembled WGS sequence"/>
</dbReference>
<dbReference type="GO" id="GO:0008233">
    <property type="term" value="F:peptidase activity"/>
    <property type="evidence" value="ECO:0007669"/>
    <property type="project" value="UniProtKB-KW"/>
</dbReference>
<organism evidence="9 10">
    <name type="scientific">Candidatus Sulfotelmatobacter kueseliae</name>
    <dbReference type="NCBI Taxonomy" id="2042962"/>
    <lineage>
        <taxon>Bacteria</taxon>
        <taxon>Pseudomonadati</taxon>
        <taxon>Acidobacteriota</taxon>
        <taxon>Terriglobia</taxon>
        <taxon>Terriglobales</taxon>
        <taxon>Candidatus Korobacteraceae</taxon>
        <taxon>Candidatus Sulfotelmatobacter</taxon>
    </lineage>
</organism>
<protein>
    <recommendedName>
        <fullName evidence="11">Eight transmembrane protein EpsH</fullName>
    </recommendedName>
</protein>
<evidence type="ECO:0000256" key="7">
    <source>
        <dbReference type="ARBA" id="ARBA00023136"/>
    </source>
</evidence>
<evidence type="ECO:0000256" key="4">
    <source>
        <dbReference type="ARBA" id="ARBA00022692"/>
    </source>
</evidence>
<name>A0A2U3KKN8_9BACT</name>
<dbReference type="GO" id="GO:0006508">
    <property type="term" value="P:proteolysis"/>
    <property type="evidence" value="ECO:0007669"/>
    <property type="project" value="UniProtKB-KW"/>
</dbReference>